<sequence length="301" mass="33406">MPNQSAQVTTAQGQPAEEFWQVAPMPEDWGGDGSGRMHLSGRCTAISREHLPGQFQFFHSNTVPKENNWHIGGASIAGVARQLLTWHPCGASTARVFLPPKFELPPGIFTADLEIFVLRGSIQLGDWRLRTHGYSFIPAGVKVGPIKVSPGETAELLWMENGPVPLKYERANSNHPKARLGEFIPALDSQLLPWGKTQTAQFEIAKKKFLRKDALGGGAWLLAILPHYDGQHPFIQTYNEDGYCLSGYCDVGDYHLTRDYVWYCSSFSDLPKHSTVDGGLFFVRADRDVSQVGRVLSHPFA</sequence>
<dbReference type="InterPro" id="IPR028013">
    <property type="entry name" value="DUF4437"/>
</dbReference>
<keyword evidence="2" id="KW-1185">Reference proteome</keyword>
<protein>
    <submittedName>
        <fullName evidence="1">DUF4437 domain-containing protein</fullName>
    </submittedName>
</protein>
<dbReference type="SUPFAM" id="SSF51182">
    <property type="entry name" value="RmlC-like cupins"/>
    <property type="match status" value="1"/>
</dbReference>
<evidence type="ECO:0000313" key="1">
    <source>
        <dbReference type="EMBL" id="MBT9312817.1"/>
    </source>
</evidence>
<dbReference type="Proteomes" id="UP001196661">
    <property type="component" value="Unassembled WGS sequence"/>
</dbReference>
<reference evidence="1 2" key="1">
    <citation type="journal article" date="2021" name="Mar. Drugs">
        <title>Genome Reduction and Secondary Metabolism of the Marine Sponge-Associated Cyanobacterium Leptothoe.</title>
        <authorList>
            <person name="Konstantinou D."/>
            <person name="Popin R.V."/>
            <person name="Fewer D.P."/>
            <person name="Sivonen K."/>
            <person name="Gkelis S."/>
        </authorList>
    </citation>
    <scope>NUCLEOTIDE SEQUENCE [LARGE SCALE GENOMIC DNA]</scope>
    <source>
        <strain evidence="1 2">TAU-MAC 1615</strain>
    </source>
</reference>
<dbReference type="InterPro" id="IPR011051">
    <property type="entry name" value="RmlC_Cupin_sf"/>
</dbReference>
<evidence type="ECO:0000313" key="2">
    <source>
        <dbReference type="Proteomes" id="UP001196661"/>
    </source>
</evidence>
<dbReference type="RefSeq" id="WP_215618721.1">
    <property type="nucleotide sequence ID" value="NZ_JADOER010000010.1"/>
</dbReference>
<dbReference type="EMBL" id="JADOER010000010">
    <property type="protein sequence ID" value="MBT9312817.1"/>
    <property type="molecule type" value="Genomic_DNA"/>
</dbReference>
<comment type="caution">
    <text evidence="1">The sequence shown here is derived from an EMBL/GenBank/DDBJ whole genome shotgun (WGS) entry which is preliminary data.</text>
</comment>
<dbReference type="Pfam" id="PF14499">
    <property type="entry name" value="DUF4437"/>
    <property type="match status" value="1"/>
</dbReference>
<dbReference type="Gene3D" id="2.60.120.10">
    <property type="entry name" value="Jelly Rolls"/>
    <property type="match status" value="1"/>
</dbReference>
<organism evidence="1 2">
    <name type="scientific">Leptothoe kymatousa TAU-MAC 1615</name>
    <dbReference type="NCBI Taxonomy" id="2364775"/>
    <lineage>
        <taxon>Bacteria</taxon>
        <taxon>Bacillati</taxon>
        <taxon>Cyanobacteriota</taxon>
        <taxon>Cyanophyceae</taxon>
        <taxon>Nodosilineales</taxon>
        <taxon>Cymatolegaceae</taxon>
        <taxon>Leptothoe</taxon>
        <taxon>Leptothoe kymatousa</taxon>
    </lineage>
</organism>
<gene>
    <name evidence="1" type="ORF">IXB28_11410</name>
</gene>
<dbReference type="InterPro" id="IPR014710">
    <property type="entry name" value="RmlC-like_jellyroll"/>
</dbReference>
<proteinExistence type="predicted"/>
<name>A0ABS5Y4S6_9CYAN</name>
<accession>A0ABS5Y4S6</accession>